<keyword evidence="10" id="KW-1185">Reference proteome</keyword>
<evidence type="ECO:0000256" key="3">
    <source>
        <dbReference type="ARBA" id="ARBA00022553"/>
    </source>
</evidence>
<evidence type="ECO:0000256" key="4">
    <source>
        <dbReference type="ARBA" id="ARBA00022679"/>
    </source>
</evidence>
<comment type="caution">
    <text evidence="9">The sequence shown here is derived from an EMBL/GenBank/DDBJ whole genome shotgun (WGS) entry which is preliminary data.</text>
</comment>
<evidence type="ECO:0000313" key="10">
    <source>
        <dbReference type="Proteomes" id="UP000605784"/>
    </source>
</evidence>
<organism evidence="9 10">
    <name type="scientific">Haloarcula pellucida</name>
    <dbReference type="NCBI Taxonomy" id="1427151"/>
    <lineage>
        <taxon>Archaea</taxon>
        <taxon>Methanobacteriati</taxon>
        <taxon>Methanobacteriota</taxon>
        <taxon>Stenosarchaea group</taxon>
        <taxon>Halobacteria</taxon>
        <taxon>Halobacteriales</taxon>
        <taxon>Haloarculaceae</taxon>
        <taxon>Haloarcula</taxon>
    </lineage>
</organism>
<dbReference type="PANTHER" id="PTHR43711:SF1">
    <property type="entry name" value="HISTIDINE KINASE 1"/>
    <property type="match status" value="1"/>
</dbReference>
<dbReference type="SUPFAM" id="SSF55785">
    <property type="entry name" value="PYP-like sensor domain (PAS domain)"/>
    <property type="match status" value="1"/>
</dbReference>
<dbReference type="CDD" id="cd00130">
    <property type="entry name" value="PAS"/>
    <property type="match status" value="1"/>
</dbReference>
<dbReference type="Pfam" id="PF00512">
    <property type="entry name" value="HisKA"/>
    <property type="match status" value="1"/>
</dbReference>
<proteinExistence type="predicted"/>
<dbReference type="GO" id="GO:0000155">
    <property type="term" value="F:phosphorelay sensor kinase activity"/>
    <property type="evidence" value="ECO:0007669"/>
    <property type="project" value="InterPro"/>
</dbReference>
<evidence type="ECO:0000256" key="6">
    <source>
        <dbReference type="ARBA" id="ARBA00023012"/>
    </source>
</evidence>
<evidence type="ECO:0000259" key="7">
    <source>
        <dbReference type="PROSITE" id="PS50109"/>
    </source>
</evidence>
<dbReference type="EMBL" id="BMOU01000003">
    <property type="protein sequence ID" value="GGN93952.1"/>
    <property type="molecule type" value="Genomic_DNA"/>
</dbReference>
<dbReference type="InterPro" id="IPR003594">
    <property type="entry name" value="HATPase_dom"/>
</dbReference>
<dbReference type="Pfam" id="PF13426">
    <property type="entry name" value="PAS_9"/>
    <property type="match status" value="1"/>
</dbReference>
<dbReference type="AlphaFoldDB" id="A0A830GLE8"/>
<dbReference type="PRINTS" id="PR00344">
    <property type="entry name" value="BCTRLSENSOR"/>
</dbReference>
<dbReference type="InterPro" id="IPR000014">
    <property type="entry name" value="PAS"/>
</dbReference>
<reference evidence="9" key="2">
    <citation type="submission" date="2020-09" db="EMBL/GenBank/DDBJ databases">
        <authorList>
            <person name="Sun Q."/>
            <person name="Ohkuma M."/>
        </authorList>
    </citation>
    <scope>NUCLEOTIDE SEQUENCE</scope>
    <source>
        <strain evidence="9">JCM 17820</strain>
    </source>
</reference>
<dbReference type="SMART" id="SM00086">
    <property type="entry name" value="PAC"/>
    <property type="match status" value="1"/>
</dbReference>
<dbReference type="InterPro" id="IPR000700">
    <property type="entry name" value="PAS-assoc_C"/>
</dbReference>
<dbReference type="CDD" id="cd00082">
    <property type="entry name" value="HisKA"/>
    <property type="match status" value="1"/>
</dbReference>
<dbReference type="Gene3D" id="1.10.287.130">
    <property type="match status" value="1"/>
</dbReference>
<dbReference type="InterPro" id="IPR035965">
    <property type="entry name" value="PAS-like_dom_sf"/>
</dbReference>
<keyword evidence="3" id="KW-0597">Phosphoprotein</keyword>
<gene>
    <name evidence="9" type="ORF">GCM10009030_19810</name>
</gene>
<dbReference type="InterPro" id="IPR036890">
    <property type="entry name" value="HATPase_C_sf"/>
</dbReference>
<keyword evidence="6" id="KW-0902">Two-component regulatory system</keyword>
<feature type="domain" description="PAC" evidence="8">
    <location>
        <begin position="78"/>
        <end position="128"/>
    </location>
</feature>
<dbReference type="InterPro" id="IPR050736">
    <property type="entry name" value="Sensor_HK_Regulatory"/>
</dbReference>
<evidence type="ECO:0000313" key="9">
    <source>
        <dbReference type="EMBL" id="GGN93952.1"/>
    </source>
</evidence>
<dbReference type="InterPro" id="IPR003661">
    <property type="entry name" value="HisK_dim/P_dom"/>
</dbReference>
<dbReference type="EC" id="2.7.13.3" evidence="2"/>
<dbReference type="Gene3D" id="3.30.565.10">
    <property type="entry name" value="Histidine kinase-like ATPase, C-terminal domain"/>
    <property type="match status" value="1"/>
</dbReference>
<sequence>MAAVDYKDIFHKAKVGIALNDPERGVIGKVNERYAELMGYSPAELEEMEIKKISADGPKFDQEAAMEKIRLALDGESQQFDWLFERADGSQFWGEVVLERTMIGEEDCLLAFVRDITERKQYEQALEQRNQRLNEFAGVVSHDLRNPLNAASGRLELAREECDSAHLDAVAQAHKRMGDIIEDVLSLAQAGKSVVEPEPVDLAICVQECWRSTDTDDASLNIADGTTVQADKTRLQQLLWNLIRNAIDHGGKEVTITVGSLDNGFYVEDDGPGIPDAARQRVFQSGYTTSSDGTGFGLRIVKQIADAHGWELGITTGNDGGARFEVTGVQCS</sequence>
<dbReference type="SUPFAM" id="SSF47384">
    <property type="entry name" value="Homodimeric domain of signal transducing histidine kinase"/>
    <property type="match status" value="1"/>
</dbReference>
<dbReference type="InterPro" id="IPR036097">
    <property type="entry name" value="HisK_dim/P_sf"/>
</dbReference>
<dbReference type="Pfam" id="PF02518">
    <property type="entry name" value="HATPase_c"/>
    <property type="match status" value="1"/>
</dbReference>
<protein>
    <recommendedName>
        <fullName evidence="2">histidine kinase</fullName>
        <ecNumber evidence="2">2.7.13.3</ecNumber>
    </recommendedName>
</protein>
<name>A0A830GLE8_9EURY</name>
<dbReference type="Gene3D" id="3.30.450.20">
    <property type="entry name" value="PAS domain"/>
    <property type="match status" value="1"/>
</dbReference>
<dbReference type="InterPro" id="IPR004358">
    <property type="entry name" value="Sig_transdc_His_kin-like_C"/>
</dbReference>
<keyword evidence="5" id="KW-0418">Kinase</keyword>
<evidence type="ECO:0000256" key="5">
    <source>
        <dbReference type="ARBA" id="ARBA00022777"/>
    </source>
</evidence>
<dbReference type="Proteomes" id="UP000605784">
    <property type="component" value="Unassembled WGS sequence"/>
</dbReference>
<accession>A0A830GLE8</accession>
<dbReference type="RefSeq" id="WP_188996979.1">
    <property type="nucleotide sequence ID" value="NZ_BMOU01000003.1"/>
</dbReference>
<dbReference type="SMART" id="SM00387">
    <property type="entry name" value="HATPase_c"/>
    <property type="match status" value="1"/>
</dbReference>
<dbReference type="InterPro" id="IPR005467">
    <property type="entry name" value="His_kinase_dom"/>
</dbReference>
<dbReference type="PROSITE" id="PS50113">
    <property type="entry name" value="PAC"/>
    <property type="match status" value="1"/>
</dbReference>
<comment type="catalytic activity">
    <reaction evidence="1">
        <text>ATP + protein L-histidine = ADP + protein N-phospho-L-histidine.</text>
        <dbReference type="EC" id="2.7.13.3"/>
    </reaction>
</comment>
<dbReference type="CDD" id="cd00075">
    <property type="entry name" value="HATPase"/>
    <property type="match status" value="1"/>
</dbReference>
<evidence type="ECO:0000256" key="1">
    <source>
        <dbReference type="ARBA" id="ARBA00000085"/>
    </source>
</evidence>
<dbReference type="PROSITE" id="PS50109">
    <property type="entry name" value="HIS_KIN"/>
    <property type="match status" value="1"/>
</dbReference>
<evidence type="ECO:0000256" key="2">
    <source>
        <dbReference type="ARBA" id="ARBA00012438"/>
    </source>
</evidence>
<dbReference type="InterPro" id="IPR001610">
    <property type="entry name" value="PAC"/>
</dbReference>
<evidence type="ECO:0000259" key="8">
    <source>
        <dbReference type="PROSITE" id="PS50113"/>
    </source>
</evidence>
<dbReference type="PANTHER" id="PTHR43711">
    <property type="entry name" value="TWO-COMPONENT HISTIDINE KINASE"/>
    <property type="match status" value="1"/>
</dbReference>
<dbReference type="SMART" id="SM00388">
    <property type="entry name" value="HisKA"/>
    <property type="match status" value="1"/>
</dbReference>
<reference evidence="9" key="1">
    <citation type="journal article" date="2014" name="Int. J. Syst. Evol. Microbiol.">
        <title>Complete genome sequence of Corynebacterium casei LMG S-19264T (=DSM 44701T), isolated from a smear-ripened cheese.</title>
        <authorList>
            <consortium name="US DOE Joint Genome Institute (JGI-PGF)"/>
            <person name="Walter F."/>
            <person name="Albersmeier A."/>
            <person name="Kalinowski J."/>
            <person name="Ruckert C."/>
        </authorList>
    </citation>
    <scope>NUCLEOTIDE SEQUENCE</scope>
    <source>
        <strain evidence="9">JCM 17820</strain>
    </source>
</reference>
<dbReference type="NCBIfam" id="TIGR00229">
    <property type="entry name" value="sensory_box"/>
    <property type="match status" value="1"/>
</dbReference>
<dbReference type="SUPFAM" id="SSF55874">
    <property type="entry name" value="ATPase domain of HSP90 chaperone/DNA topoisomerase II/histidine kinase"/>
    <property type="match status" value="1"/>
</dbReference>
<keyword evidence="4" id="KW-0808">Transferase</keyword>
<feature type="domain" description="Histidine kinase" evidence="7">
    <location>
        <begin position="139"/>
        <end position="327"/>
    </location>
</feature>